<name>A0ACB0YXU2_MELEN</name>
<comment type="caution">
    <text evidence="1">The sequence shown here is derived from an EMBL/GenBank/DDBJ whole genome shotgun (WGS) entry which is preliminary data.</text>
</comment>
<dbReference type="EMBL" id="CAVMJV010000020">
    <property type="protein sequence ID" value="CAK5068155.1"/>
    <property type="molecule type" value="Genomic_DNA"/>
</dbReference>
<proteinExistence type="predicted"/>
<keyword evidence="2" id="KW-1185">Reference proteome</keyword>
<organism evidence="1 2">
    <name type="scientific">Meloidogyne enterolobii</name>
    <name type="common">Root-knot nematode worm</name>
    <name type="synonym">Meloidogyne mayaguensis</name>
    <dbReference type="NCBI Taxonomy" id="390850"/>
    <lineage>
        <taxon>Eukaryota</taxon>
        <taxon>Metazoa</taxon>
        <taxon>Ecdysozoa</taxon>
        <taxon>Nematoda</taxon>
        <taxon>Chromadorea</taxon>
        <taxon>Rhabditida</taxon>
        <taxon>Tylenchina</taxon>
        <taxon>Tylenchomorpha</taxon>
        <taxon>Tylenchoidea</taxon>
        <taxon>Meloidogynidae</taxon>
        <taxon>Meloidogyninae</taxon>
        <taxon>Meloidogyne</taxon>
    </lineage>
</organism>
<reference evidence="1" key="1">
    <citation type="submission" date="2023-11" db="EMBL/GenBank/DDBJ databases">
        <authorList>
            <person name="Poullet M."/>
        </authorList>
    </citation>
    <scope>NUCLEOTIDE SEQUENCE</scope>
    <source>
        <strain evidence="1">E1834</strain>
    </source>
</reference>
<dbReference type="Proteomes" id="UP001497535">
    <property type="component" value="Unassembled WGS sequence"/>
</dbReference>
<evidence type="ECO:0000313" key="1">
    <source>
        <dbReference type="EMBL" id="CAK5068155.1"/>
    </source>
</evidence>
<protein>
    <submittedName>
        <fullName evidence="1">Uncharacterized protein</fullName>
    </submittedName>
</protein>
<sequence length="97" mass="11432">MYILAMMISPVNAMQNYSTFKILFGFLFAIVLIVIFFLFVYGFILIYIFYQLNQLNKNFPKKHSDEEEQVQKTQSSKIEVERINETEQISDSEGVVF</sequence>
<evidence type="ECO:0000313" key="2">
    <source>
        <dbReference type="Proteomes" id="UP001497535"/>
    </source>
</evidence>
<gene>
    <name evidence="1" type="ORF">MENTE1834_LOCUS18037</name>
</gene>
<accession>A0ACB0YXU2</accession>